<evidence type="ECO:0000313" key="4">
    <source>
        <dbReference type="Proteomes" id="UP000199152"/>
    </source>
</evidence>
<sequence length="151" mass="16528">MSDERWFEDYTPGTTAEFGPLRVAEDDVVDFGRRFDPQPFHVDAEAAAAGPFGGLIASGWHTCALMMRLLADEYLSPVSSLGSPGVDELRWIAPVRPGDALILRTTVEEARRSRSKPDRGLVRTRVELLNQGGTVVLTMTAMNLIRARAAA</sequence>
<dbReference type="CDD" id="cd03454">
    <property type="entry name" value="YdeM"/>
    <property type="match status" value="1"/>
</dbReference>
<evidence type="ECO:0000256" key="1">
    <source>
        <dbReference type="ARBA" id="ARBA00005254"/>
    </source>
</evidence>
<keyword evidence="4" id="KW-1185">Reference proteome</keyword>
<dbReference type="SUPFAM" id="SSF54637">
    <property type="entry name" value="Thioesterase/thiol ester dehydrase-isomerase"/>
    <property type="match status" value="1"/>
</dbReference>
<dbReference type="InParanoid" id="A0A1I4HN15"/>
<name>A0A1I4HN15_9ACTN</name>
<dbReference type="InterPro" id="IPR052342">
    <property type="entry name" value="MCH/BMMD"/>
</dbReference>
<dbReference type="Proteomes" id="UP000199152">
    <property type="component" value="Unassembled WGS sequence"/>
</dbReference>
<evidence type="ECO:0000313" key="3">
    <source>
        <dbReference type="EMBL" id="SFL43575.1"/>
    </source>
</evidence>
<feature type="domain" description="MaoC-like" evidence="2">
    <location>
        <begin position="12"/>
        <end position="118"/>
    </location>
</feature>
<dbReference type="InterPro" id="IPR029069">
    <property type="entry name" value="HotDog_dom_sf"/>
</dbReference>
<proteinExistence type="inferred from homology"/>
<dbReference type="PANTHER" id="PTHR43664">
    <property type="entry name" value="MONOAMINE OXIDASE-RELATED"/>
    <property type="match status" value="1"/>
</dbReference>
<dbReference type="Pfam" id="PF01575">
    <property type="entry name" value="MaoC_dehydratas"/>
    <property type="match status" value="1"/>
</dbReference>
<reference evidence="4" key="1">
    <citation type="submission" date="2016-10" db="EMBL/GenBank/DDBJ databases">
        <authorList>
            <person name="Varghese N."/>
            <person name="Submissions S."/>
        </authorList>
    </citation>
    <scope>NUCLEOTIDE SEQUENCE [LARGE SCALE GENOMIC DNA]</scope>
    <source>
        <strain evidence="4">DSM 45317</strain>
    </source>
</reference>
<comment type="similarity">
    <text evidence="1">Belongs to the enoyl-CoA hydratase/isomerase family.</text>
</comment>
<evidence type="ECO:0000259" key="2">
    <source>
        <dbReference type="Pfam" id="PF01575"/>
    </source>
</evidence>
<dbReference type="EMBL" id="FOSW01000011">
    <property type="protein sequence ID" value="SFL43575.1"/>
    <property type="molecule type" value="Genomic_DNA"/>
</dbReference>
<protein>
    <submittedName>
        <fullName evidence="3">Acyl dehydratase</fullName>
    </submittedName>
</protein>
<dbReference type="AlphaFoldDB" id="A0A1I4HN15"/>
<organism evidence="3 4">
    <name type="scientific">Geodermatophilus ruber</name>
    <dbReference type="NCBI Taxonomy" id="504800"/>
    <lineage>
        <taxon>Bacteria</taxon>
        <taxon>Bacillati</taxon>
        <taxon>Actinomycetota</taxon>
        <taxon>Actinomycetes</taxon>
        <taxon>Geodermatophilales</taxon>
        <taxon>Geodermatophilaceae</taxon>
        <taxon>Geodermatophilus</taxon>
    </lineage>
</organism>
<dbReference type="STRING" id="504800.SAMN04488085_11145"/>
<gene>
    <name evidence="3" type="ORF">SAMN04488085_11145</name>
</gene>
<dbReference type="PANTHER" id="PTHR43664:SF1">
    <property type="entry name" value="BETA-METHYLMALYL-COA DEHYDRATASE"/>
    <property type="match status" value="1"/>
</dbReference>
<dbReference type="RefSeq" id="WP_245753690.1">
    <property type="nucleotide sequence ID" value="NZ_FOSW01000011.1"/>
</dbReference>
<dbReference type="InterPro" id="IPR002539">
    <property type="entry name" value="MaoC-like_dom"/>
</dbReference>
<accession>A0A1I4HN15</accession>
<dbReference type="Gene3D" id="3.10.129.10">
    <property type="entry name" value="Hotdog Thioesterase"/>
    <property type="match status" value="1"/>
</dbReference>